<dbReference type="AlphaFoldDB" id="A0A1I6I4X0"/>
<organism evidence="3 4">
    <name type="scientific">Halogeometricum rufum</name>
    <dbReference type="NCBI Taxonomy" id="553469"/>
    <lineage>
        <taxon>Archaea</taxon>
        <taxon>Methanobacteriati</taxon>
        <taxon>Methanobacteriota</taxon>
        <taxon>Stenosarchaea group</taxon>
        <taxon>Halobacteria</taxon>
        <taxon>Halobacteriales</taxon>
        <taxon>Haloferacaceae</taxon>
        <taxon>Halogeometricum</taxon>
    </lineage>
</organism>
<dbReference type="PANTHER" id="PTHR43861">
    <property type="entry name" value="TRANS-ACONITATE 2-METHYLTRANSFERASE-RELATED"/>
    <property type="match status" value="1"/>
</dbReference>
<accession>A0A1I6I4X0</accession>
<dbReference type="EMBL" id="FOYT01000002">
    <property type="protein sequence ID" value="SFR61678.1"/>
    <property type="molecule type" value="Genomic_DNA"/>
</dbReference>
<dbReference type="RefSeq" id="WP_089808713.1">
    <property type="nucleotide sequence ID" value="NZ_FOYT01000002.1"/>
</dbReference>
<dbReference type="GO" id="GO:0008168">
    <property type="term" value="F:methyltransferase activity"/>
    <property type="evidence" value="ECO:0007669"/>
    <property type="project" value="UniProtKB-KW"/>
</dbReference>
<sequence>MFENTRQPDWDWWETLWPEPKAVLRRVGIDAGQSVADVGSGNGYFTLPLSEVVGDEPVYAVDIDEALLDELSTRADARDCANVRCLHGDARNLPDVLPEPVDVVLVANTFHGVERQAEFARLARESLRPGGRFVVVNWHDLPRAETTVDGEPRGPPEDLRMSVAETREVFSAAFDDRETVDLPPYHYAVVGRNESTGDVTA</sequence>
<dbReference type="SUPFAM" id="SSF53335">
    <property type="entry name" value="S-adenosyl-L-methionine-dependent methyltransferases"/>
    <property type="match status" value="1"/>
</dbReference>
<keyword evidence="3" id="KW-0489">Methyltransferase</keyword>
<dbReference type="Pfam" id="PF13649">
    <property type="entry name" value="Methyltransf_25"/>
    <property type="match status" value="1"/>
</dbReference>
<protein>
    <submittedName>
        <fullName evidence="3">Methyltransferase domain-containing protein</fullName>
    </submittedName>
</protein>
<keyword evidence="4" id="KW-1185">Reference proteome</keyword>
<dbReference type="Gene3D" id="3.40.50.150">
    <property type="entry name" value="Vaccinia Virus protein VP39"/>
    <property type="match status" value="1"/>
</dbReference>
<evidence type="ECO:0000313" key="3">
    <source>
        <dbReference type="EMBL" id="SFR61678.1"/>
    </source>
</evidence>
<keyword evidence="1 3" id="KW-0808">Transferase</keyword>
<dbReference type="GO" id="GO:0032259">
    <property type="term" value="P:methylation"/>
    <property type="evidence" value="ECO:0007669"/>
    <property type="project" value="UniProtKB-KW"/>
</dbReference>
<reference evidence="4" key="1">
    <citation type="submission" date="2016-10" db="EMBL/GenBank/DDBJ databases">
        <authorList>
            <person name="Varghese N."/>
            <person name="Submissions S."/>
        </authorList>
    </citation>
    <scope>NUCLEOTIDE SEQUENCE [LARGE SCALE GENOMIC DNA]</scope>
    <source>
        <strain evidence="4">CGMCC 1.7736</strain>
    </source>
</reference>
<dbReference type="InterPro" id="IPR029063">
    <property type="entry name" value="SAM-dependent_MTases_sf"/>
</dbReference>
<evidence type="ECO:0000259" key="2">
    <source>
        <dbReference type="Pfam" id="PF13649"/>
    </source>
</evidence>
<evidence type="ECO:0000313" key="4">
    <source>
        <dbReference type="Proteomes" id="UP000198531"/>
    </source>
</evidence>
<feature type="domain" description="Methyltransferase" evidence="2">
    <location>
        <begin position="35"/>
        <end position="131"/>
    </location>
</feature>
<evidence type="ECO:0000256" key="1">
    <source>
        <dbReference type="ARBA" id="ARBA00022679"/>
    </source>
</evidence>
<dbReference type="CDD" id="cd02440">
    <property type="entry name" value="AdoMet_MTases"/>
    <property type="match status" value="1"/>
</dbReference>
<name>A0A1I6I4X0_9EURY</name>
<dbReference type="Proteomes" id="UP000198531">
    <property type="component" value="Unassembled WGS sequence"/>
</dbReference>
<proteinExistence type="predicted"/>
<dbReference type="InterPro" id="IPR041698">
    <property type="entry name" value="Methyltransf_25"/>
</dbReference>
<dbReference type="STRING" id="553469.SAMN04487947_2861"/>
<dbReference type="OrthoDB" id="1018at2157"/>
<gene>
    <name evidence="3" type="ORF">SAMN04487947_2861</name>
</gene>